<evidence type="ECO:0000256" key="3">
    <source>
        <dbReference type="ARBA" id="ARBA00022617"/>
    </source>
</evidence>
<keyword evidence="5 11" id="KW-0479">Metal-binding</keyword>
<protein>
    <submittedName>
        <fullName evidence="13">Uncharacterized protein</fullName>
    </submittedName>
</protein>
<dbReference type="GO" id="GO:0020037">
    <property type="term" value="F:heme binding"/>
    <property type="evidence" value="ECO:0007669"/>
    <property type="project" value="InterPro"/>
</dbReference>
<evidence type="ECO:0000256" key="1">
    <source>
        <dbReference type="ARBA" id="ARBA00004370"/>
    </source>
</evidence>
<dbReference type="Gene3D" id="1.10.630.10">
    <property type="entry name" value="Cytochrome P450"/>
    <property type="match status" value="1"/>
</dbReference>
<evidence type="ECO:0000313" key="13">
    <source>
        <dbReference type="EMBL" id="KAG2599300.1"/>
    </source>
</evidence>
<sequence>MVLGALASQVASTPWSFLLSGLLGGALLLRQAARLLDRLWRGPRRLERALRAQGLRGTPYRFLTGDLKEHGRANREAWSRPLPLRCHDIAARVAPFVHGAVREHGAVCFTWFGPMPRVTITDPDLARDVMSNKFGHFEKPKFPALSKLFAEGVANYEGEKWVKHRRILNPEFHLEKLKAHGAQSLGPDGSCELDVEPELQTLTGDVISRTAFGSSYLEGRKIFQMQNEQAKRLMSIIQKFGIPGYMSLPTKNNRRMSQIKNEVETILRGLIGKRMQAMKEGEPTKDDLLLGILLESNMRDTDGNGQSSLGMTIEDVMEECKLFYFAGMETTSVLLTWTMILLSMHPEWQDRAREEVIGLSGKNRPEYDGLSRLKIVTMILHEVLRLYPPAIAFSRKTYKEMVIGDATYPAGVILELPVLFIHHDPEIWGSDAHEFRPERFAEGMAMASRGRLAFFPFGWGPRICIGQNFALLEAKMALSMILQSFEFELAPAYTHAPHTLIMLRPMHGAQIKLRAI</sequence>
<keyword evidence="14" id="KW-1185">Reference proteome</keyword>
<evidence type="ECO:0000256" key="8">
    <source>
        <dbReference type="ARBA" id="ARBA00023004"/>
    </source>
</evidence>
<dbReference type="Pfam" id="PF00067">
    <property type="entry name" value="p450"/>
    <property type="match status" value="1"/>
</dbReference>
<dbReference type="InterPro" id="IPR050665">
    <property type="entry name" value="Cytochrome_P450_Monooxygen"/>
</dbReference>
<dbReference type="PRINTS" id="PR00463">
    <property type="entry name" value="EP450I"/>
</dbReference>
<organism evidence="13 14">
    <name type="scientific">Panicum virgatum</name>
    <name type="common">Blackwell switchgrass</name>
    <dbReference type="NCBI Taxonomy" id="38727"/>
    <lineage>
        <taxon>Eukaryota</taxon>
        <taxon>Viridiplantae</taxon>
        <taxon>Streptophyta</taxon>
        <taxon>Embryophyta</taxon>
        <taxon>Tracheophyta</taxon>
        <taxon>Spermatophyta</taxon>
        <taxon>Magnoliopsida</taxon>
        <taxon>Liliopsida</taxon>
        <taxon>Poales</taxon>
        <taxon>Poaceae</taxon>
        <taxon>PACMAD clade</taxon>
        <taxon>Panicoideae</taxon>
        <taxon>Panicodae</taxon>
        <taxon>Paniceae</taxon>
        <taxon>Panicinae</taxon>
        <taxon>Panicum</taxon>
        <taxon>Panicum sect. Hiantes</taxon>
    </lineage>
</organism>
<dbReference type="GO" id="GO:0016020">
    <property type="term" value="C:membrane"/>
    <property type="evidence" value="ECO:0007669"/>
    <property type="project" value="UniProtKB-SubCell"/>
</dbReference>
<evidence type="ECO:0000256" key="6">
    <source>
        <dbReference type="ARBA" id="ARBA00022989"/>
    </source>
</evidence>
<evidence type="ECO:0000256" key="5">
    <source>
        <dbReference type="ARBA" id="ARBA00022723"/>
    </source>
</evidence>
<dbReference type="PANTHER" id="PTHR24282">
    <property type="entry name" value="CYTOCHROME P450 FAMILY MEMBER"/>
    <property type="match status" value="1"/>
</dbReference>
<dbReference type="AlphaFoldDB" id="A0A8T0SL83"/>
<evidence type="ECO:0000256" key="10">
    <source>
        <dbReference type="ARBA" id="ARBA00023136"/>
    </source>
</evidence>
<proteinExistence type="inferred from homology"/>
<dbReference type="InterPro" id="IPR017972">
    <property type="entry name" value="Cyt_P450_CS"/>
</dbReference>
<keyword evidence="8 11" id="KW-0408">Iron</keyword>
<dbReference type="GO" id="GO:0016705">
    <property type="term" value="F:oxidoreductase activity, acting on paired donors, with incorporation or reduction of molecular oxygen"/>
    <property type="evidence" value="ECO:0007669"/>
    <property type="project" value="InterPro"/>
</dbReference>
<dbReference type="PRINTS" id="PR00385">
    <property type="entry name" value="P450"/>
</dbReference>
<evidence type="ECO:0000256" key="2">
    <source>
        <dbReference type="ARBA" id="ARBA00010617"/>
    </source>
</evidence>
<dbReference type="Proteomes" id="UP000823388">
    <property type="component" value="Chromosome 5K"/>
</dbReference>
<keyword evidence="7 12" id="KW-0560">Oxidoreductase</keyword>
<dbReference type="GO" id="GO:0004497">
    <property type="term" value="F:monooxygenase activity"/>
    <property type="evidence" value="ECO:0007669"/>
    <property type="project" value="UniProtKB-KW"/>
</dbReference>
<keyword evidence="9 12" id="KW-0503">Monooxygenase</keyword>
<keyword evidence="3 11" id="KW-0349">Heme</keyword>
<comment type="subcellular location">
    <subcellularLocation>
        <location evidence="1">Membrane</location>
    </subcellularLocation>
</comment>
<dbReference type="EMBL" id="CM029045">
    <property type="protein sequence ID" value="KAG2599300.1"/>
    <property type="molecule type" value="Genomic_DNA"/>
</dbReference>
<comment type="cofactor">
    <cofactor evidence="11">
        <name>heme</name>
        <dbReference type="ChEBI" id="CHEBI:30413"/>
    </cofactor>
</comment>
<keyword evidence="6" id="KW-1133">Transmembrane helix</keyword>
<dbReference type="PROSITE" id="PS00086">
    <property type="entry name" value="CYTOCHROME_P450"/>
    <property type="match status" value="1"/>
</dbReference>
<evidence type="ECO:0000256" key="7">
    <source>
        <dbReference type="ARBA" id="ARBA00023002"/>
    </source>
</evidence>
<dbReference type="InterPro" id="IPR036396">
    <property type="entry name" value="Cyt_P450_sf"/>
</dbReference>
<dbReference type="PANTHER" id="PTHR24282:SF181">
    <property type="entry name" value="CYTOCHROME P450 CYP72A123"/>
    <property type="match status" value="1"/>
</dbReference>
<keyword evidence="4" id="KW-0812">Transmembrane</keyword>
<comment type="caution">
    <text evidence="13">The sequence shown here is derived from an EMBL/GenBank/DDBJ whole genome shotgun (WGS) entry which is preliminary data.</text>
</comment>
<evidence type="ECO:0000256" key="12">
    <source>
        <dbReference type="RuleBase" id="RU000461"/>
    </source>
</evidence>
<keyword evidence="10" id="KW-0472">Membrane</keyword>
<evidence type="ECO:0000256" key="9">
    <source>
        <dbReference type="ARBA" id="ARBA00023033"/>
    </source>
</evidence>
<dbReference type="GO" id="GO:0005506">
    <property type="term" value="F:iron ion binding"/>
    <property type="evidence" value="ECO:0007669"/>
    <property type="project" value="InterPro"/>
</dbReference>
<reference evidence="13" key="1">
    <citation type="submission" date="2020-05" db="EMBL/GenBank/DDBJ databases">
        <title>WGS assembly of Panicum virgatum.</title>
        <authorList>
            <person name="Lovell J.T."/>
            <person name="Jenkins J."/>
            <person name="Shu S."/>
            <person name="Juenger T.E."/>
            <person name="Schmutz J."/>
        </authorList>
    </citation>
    <scope>NUCLEOTIDE SEQUENCE</scope>
    <source>
        <strain evidence="13">AP13</strain>
    </source>
</reference>
<dbReference type="SUPFAM" id="SSF48264">
    <property type="entry name" value="Cytochrome P450"/>
    <property type="match status" value="1"/>
</dbReference>
<dbReference type="InterPro" id="IPR002401">
    <property type="entry name" value="Cyt_P450_E_grp-I"/>
</dbReference>
<gene>
    <name evidence="13" type="ORF">PVAP13_5KG380184</name>
</gene>
<evidence type="ECO:0000313" key="14">
    <source>
        <dbReference type="Proteomes" id="UP000823388"/>
    </source>
</evidence>
<dbReference type="GO" id="GO:0006629">
    <property type="term" value="P:lipid metabolic process"/>
    <property type="evidence" value="ECO:0007669"/>
    <property type="project" value="UniProtKB-ARBA"/>
</dbReference>
<feature type="binding site" description="axial binding residue" evidence="11">
    <location>
        <position position="464"/>
    </location>
    <ligand>
        <name>heme</name>
        <dbReference type="ChEBI" id="CHEBI:30413"/>
    </ligand>
    <ligandPart>
        <name>Fe</name>
        <dbReference type="ChEBI" id="CHEBI:18248"/>
    </ligandPart>
</feature>
<dbReference type="InterPro" id="IPR001128">
    <property type="entry name" value="Cyt_P450"/>
</dbReference>
<name>A0A8T0SL83_PANVG</name>
<evidence type="ECO:0000256" key="4">
    <source>
        <dbReference type="ARBA" id="ARBA00022692"/>
    </source>
</evidence>
<evidence type="ECO:0000256" key="11">
    <source>
        <dbReference type="PIRSR" id="PIRSR602401-1"/>
    </source>
</evidence>
<accession>A0A8T0SL83</accession>
<comment type="similarity">
    <text evidence="2 12">Belongs to the cytochrome P450 family.</text>
</comment>